<reference evidence="1" key="1">
    <citation type="submission" date="2021-06" db="EMBL/GenBank/DDBJ databases">
        <authorList>
            <person name="Kallberg Y."/>
            <person name="Tangrot J."/>
            <person name="Rosling A."/>
        </authorList>
    </citation>
    <scope>NUCLEOTIDE SEQUENCE</scope>
    <source>
        <strain evidence="1">CL356</strain>
    </source>
</reference>
<organism evidence="1 2">
    <name type="scientific">Acaulospora colombiana</name>
    <dbReference type="NCBI Taxonomy" id="27376"/>
    <lineage>
        <taxon>Eukaryota</taxon>
        <taxon>Fungi</taxon>
        <taxon>Fungi incertae sedis</taxon>
        <taxon>Mucoromycota</taxon>
        <taxon>Glomeromycotina</taxon>
        <taxon>Glomeromycetes</taxon>
        <taxon>Diversisporales</taxon>
        <taxon>Acaulosporaceae</taxon>
        <taxon>Acaulospora</taxon>
    </lineage>
</organism>
<protein>
    <submittedName>
        <fullName evidence="1">5859_t:CDS:1</fullName>
    </submittedName>
</protein>
<sequence length="230" mass="25951">MECGAALESWRRLSANLRSYFVDIETLRSTYHICGTLCGTLPQATQQNVFLGLPLVLLPEEVVTLVNETIIIDDHASHGSPTAQQLAEWNDNRKRANEALGMKNLPRAPPKMSDEALQKRLERQKRKEAQSKPVAETDVVNAPETPIYQQSQSTSAKEKSYAFTIPATSDLPWYNSTGYHTLEEVRSAGIWTYPESLKERAKCAIFHDLWKKGYYMGSGLRFGGDWLVYP</sequence>
<gene>
    <name evidence="1" type="ORF">ACOLOM_LOCUS9945</name>
</gene>
<evidence type="ECO:0000313" key="2">
    <source>
        <dbReference type="Proteomes" id="UP000789525"/>
    </source>
</evidence>
<comment type="caution">
    <text evidence="1">The sequence shown here is derived from an EMBL/GenBank/DDBJ whole genome shotgun (WGS) entry which is preliminary data.</text>
</comment>
<dbReference type="EMBL" id="CAJVPT010030240">
    <property type="protein sequence ID" value="CAG8693760.1"/>
    <property type="molecule type" value="Genomic_DNA"/>
</dbReference>
<evidence type="ECO:0000313" key="1">
    <source>
        <dbReference type="EMBL" id="CAG8693760.1"/>
    </source>
</evidence>
<name>A0ACA9P5V4_9GLOM</name>
<feature type="non-terminal residue" evidence="1">
    <location>
        <position position="230"/>
    </location>
</feature>
<dbReference type="Proteomes" id="UP000789525">
    <property type="component" value="Unassembled WGS sequence"/>
</dbReference>
<proteinExistence type="predicted"/>
<keyword evidence="2" id="KW-1185">Reference proteome</keyword>
<accession>A0ACA9P5V4</accession>